<comment type="caution">
    <text evidence="1">The sequence shown here is derived from an EMBL/GenBank/DDBJ whole genome shotgun (WGS) entry which is preliminary data.</text>
</comment>
<evidence type="ECO:0000313" key="2">
    <source>
        <dbReference type="Proteomes" id="UP001429580"/>
    </source>
</evidence>
<dbReference type="EMBL" id="JAASQI010000019">
    <property type="protein sequence ID" value="NIJ60281.1"/>
    <property type="molecule type" value="Genomic_DNA"/>
</dbReference>
<name>A0ABX0V4Z0_9HYPH</name>
<evidence type="ECO:0000313" key="1">
    <source>
        <dbReference type="EMBL" id="NIJ60281.1"/>
    </source>
</evidence>
<dbReference type="Proteomes" id="UP001429580">
    <property type="component" value="Unassembled WGS sequence"/>
</dbReference>
<proteinExistence type="predicted"/>
<reference evidence="1 2" key="1">
    <citation type="submission" date="2020-03" db="EMBL/GenBank/DDBJ databases">
        <title>Genomic Encyclopedia of Type Strains, Phase IV (KMG-IV): sequencing the most valuable type-strain genomes for metagenomic binning, comparative biology and taxonomic classification.</title>
        <authorList>
            <person name="Goeker M."/>
        </authorList>
    </citation>
    <scope>NUCLEOTIDE SEQUENCE [LARGE SCALE GENOMIC DNA]</scope>
    <source>
        <strain evidence="1 2">DSM 103870</strain>
    </source>
</reference>
<accession>A0ABX0V4Z0</accession>
<sequence>MCTGVEPRESTPHLLDTELPLLNIKAIDIGNFKFSTCGWLEVRCNINNLFIIEIKDL</sequence>
<keyword evidence="2" id="KW-1185">Reference proteome</keyword>
<protein>
    <submittedName>
        <fullName evidence="1">Uncharacterized protein</fullName>
    </submittedName>
</protein>
<organism evidence="1 2">
    <name type="scientific">Pseudochelatococcus lubricantis</name>
    <dbReference type="NCBI Taxonomy" id="1538102"/>
    <lineage>
        <taxon>Bacteria</taxon>
        <taxon>Pseudomonadati</taxon>
        <taxon>Pseudomonadota</taxon>
        <taxon>Alphaproteobacteria</taxon>
        <taxon>Hyphomicrobiales</taxon>
        <taxon>Chelatococcaceae</taxon>
        <taxon>Pseudochelatococcus</taxon>
    </lineage>
</organism>
<gene>
    <name evidence="1" type="ORF">FHS82_004151</name>
</gene>